<evidence type="ECO:0000256" key="7">
    <source>
        <dbReference type="ARBA" id="ARBA00023098"/>
    </source>
</evidence>
<dbReference type="Proteomes" id="UP000028302">
    <property type="component" value="Unassembled WGS sequence"/>
</dbReference>
<accession>A0A084IK29</accession>
<keyword evidence="3" id="KW-0812">Transmembrane</keyword>
<dbReference type="GO" id="GO:0046470">
    <property type="term" value="P:phosphatidylcholine metabolic process"/>
    <property type="evidence" value="ECO:0007669"/>
    <property type="project" value="InterPro"/>
</dbReference>
<feature type="active site" description="Nucleophile" evidence="9">
    <location>
        <position position="358"/>
    </location>
</feature>
<dbReference type="CDD" id="cd07205">
    <property type="entry name" value="Pat_PNPLA6_PNPLA7_NTE1_like"/>
    <property type="match status" value="1"/>
</dbReference>
<dbReference type="eggNOG" id="COG1752">
    <property type="taxonomic scope" value="Bacteria"/>
</dbReference>
<evidence type="ECO:0000259" key="10">
    <source>
        <dbReference type="PROSITE" id="PS50042"/>
    </source>
</evidence>
<dbReference type="Pfam" id="PF01734">
    <property type="entry name" value="Patatin"/>
    <property type="match status" value="1"/>
</dbReference>
<dbReference type="AlphaFoldDB" id="A0A084IK29"/>
<dbReference type="InterPro" id="IPR018490">
    <property type="entry name" value="cNMP-bd_dom_sf"/>
</dbReference>
<evidence type="ECO:0000259" key="11">
    <source>
        <dbReference type="PROSITE" id="PS51635"/>
    </source>
</evidence>
<protein>
    <submittedName>
        <fullName evidence="12">Cyclic nucleotide-binding protein</fullName>
    </submittedName>
</protein>
<dbReference type="InterPro" id="IPR000595">
    <property type="entry name" value="cNMP-bd_dom"/>
</dbReference>
<dbReference type="InterPro" id="IPR056556">
    <property type="entry name" value="NTE1_P-loop_dom"/>
</dbReference>
<evidence type="ECO:0000256" key="2">
    <source>
        <dbReference type="ARBA" id="ARBA00006636"/>
    </source>
</evidence>
<dbReference type="GO" id="GO:0016020">
    <property type="term" value="C:membrane"/>
    <property type="evidence" value="ECO:0007669"/>
    <property type="project" value="UniProtKB-SubCell"/>
</dbReference>
<keyword evidence="7 9" id="KW-0443">Lipid metabolism</keyword>
<comment type="subcellular location">
    <subcellularLocation>
        <location evidence="1">Membrane</location>
    </subcellularLocation>
</comment>
<dbReference type="InterPro" id="IPR050301">
    <property type="entry name" value="NTE"/>
</dbReference>
<dbReference type="Gene3D" id="3.40.1090.10">
    <property type="entry name" value="Cytosolic phospholipase A2 catalytic domain"/>
    <property type="match status" value="2"/>
</dbReference>
<organism evidence="12 13">
    <name type="scientific">Salinisphaera hydrothermalis (strain C41B8)</name>
    <dbReference type="NCBI Taxonomy" id="1304275"/>
    <lineage>
        <taxon>Bacteria</taxon>
        <taxon>Pseudomonadati</taxon>
        <taxon>Pseudomonadota</taxon>
        <taxon>Gammaproteobacteria</taxon>
        <taxon>Salinisphaerales</taxon>
        <taxon>Salinisphaeraceae</taxon>
        <taxon>Salinisphaera</taxon>
    </lineage>
</organism>
<dbReference type="SUPFAM" id="SSF51206">
    <property type="entry name" value="cAMP-binding domain-like"/>
    <property type="match status" value="1"/>
</dbReference>
<dbReference type="GO" id="GO:0004622">
    <property type="term" value="F:phosphatidylcholine lysophospholipase activity"/>
    <property type="evidence" value="ECO:0007669"/>
    <property type="project" value="InterPro"/>
</dbReference>
<keyword evidence="5 9" id="KW-0442">Lipid degradation</keyword>
<feature type="domain" description="Cyclic nucleotide-binding" evidence="10">
    <location>
        <begin position="12"/>
        <end position="115"/>
    </location>
</feature>
<feature type="short sequence motif" description="GXGXXG" evidence="9">
    <location>
        <begin position="329"/>
        <end position="334"/>
    </location>
</feature>
<dbReference type="RefSeq" id="WP_037338519.1">
    <property type="nucleotide sequence ID" value="NZ_APNK01000018.1"/>
</dbReference>
<name>A0A084IK29_SALHC</name>
<evidence type="ECO:0000256" key="4">
    <source>
        <dbReference type="ARBA" id="ARBA00022801"/>
    </source>
</evidence>
<dbReference type="InterPro" id="IPR016035">
    <property type="entry name" value="Acyl_Trfase/lysoPLipase"/>
</dbReference>
<feature type="active site" description="Proton acceptor" evidence="9">
    <location>
        <position position="472"/>
    </location>
</feature>
<dbReference type="CDD" id="cd00038">
    <property type="entry name" value="CAP_ED"/>
    <property type="match status" value="1"/>
</dbReference>
<keyword evidence="13" id="KW-1185">Reference proteome</keyword>
<dbReference type="Gene3D" id="2.60.120.10">
    <property type="entry name" value="Jelly Rolls"/>
    <property type="match status" value="1"/>
</dbReference>
<comment type="caution">
    <text evidence="12">The sequence shown here is derived from an EMBL/GenBank/DDBJ whole genome shotgun (WGS) entry which is preliminary data.</text>
</comment>
<evidence type="ECO:0000256" key="5">
    <source>
        <dbReference type="ARBA" id="ARBA00022963"/>
    </source>
</evidence>
<dbReference type="PROSITE" id="PS01237">
    <property type="entry name" value="UPF0028"/>
    <property type="match status" value="1"/>
</dbReference>
<dbReference type="Pfam" id="PF00027">
    <property type="entry name" value="cNMP_binding"/>
    <property type="match status" value="1"/>
</dbReference>
<keyword evidence="4 9" id="KW-0378">Hydrolase</keyword>
<dbReference type="GO" id="GO:0016042">
    <property type="term" value="P:lipid catabolic process"/>
    <property type="evidence" value="ECO:0007669"/>
    <property type="project" value="UniProtKB-UniRule"/>
</dbReference>
<evidence type="ECO:0000256" key="6">
    <source>
        <dbReference type="ARBA" id="ARBA00022989"/>
    </source>
</evidence>
<reference evidence="12 13" key="1">
    <citation type="submission" date="2013-03" db="EMBL/GenBank/DDBJ databases">
        <title>Salinisphaera hydrothermalis C41B8 Genome Sequencing.</title>
        <authorList>
            <person name="Li C."/>
            <person name="Lai Q."/>
            <person name="Shao Z."/>
        </authorList>
    </citation>
    <scope>NUCLEOTIDE SEQUENCE [LARGE SCALE GENOMIC DNA]</scope>
    <source>
        <strain evidence="12 13">C41B8</strain>
    </source>
</reference>
<evidence type="ECO:0000256" key="9">
    <source>
        <dbReference type="PROSITE-ProRule" id="PRU01161"/>
    </source>
</evidence>
<dbReference type="SMART" id="SM00100">
    <property type="entry name" value="cNMP"/>
    <property type="match status" value="1"/>
</dbReference>
<dbReference type="InterPro" id="IPR001423">
    <property type="entry name" value="LysoPLipase_patatin_CS"/>
</dbReference>
<dbReference type="PROSITE" id="PS51635">
    <property type="entry name" value="PNPLA"/>
    <property type="match status" value="1"/>
</dbReference>
<dbReference type="InterPro" id="IPR014710">
    <property type="entry name" value="RmlC-like_jellyroll"/>
</dbReference>
<keyword evidence="6" id="KW-1133">Transmembrane helix</keyword>
<dbReference type="SUPFAM" id="SSF52151">
    <property type="entry name" value="FabD/lysophospholipase-like"/>
    <property type="match status" value="1"/>
</dbReference>
<dbReference type="Pfam" id="PF24179">
    <property type="entry name" value="NTE_Ploop"/>
    <property type="match status" value="1"/>
</dbReference>
<evidence type="ECO:0000256" key="3">
    <source>
        <dbReference type="ARBA" id="ARBA00022692"/>
    </source>
</evidence>
<keyword evidence="8" id="KW-0472">Membrane</keyword>
<sequence length="618" mass="67534">MDTQAILRANPLFRDLDRRALRTIAARAEWVEIGGGEYLFRAGDDSNALYVIVSGRIRVVRPREDGPSMHMGELGAGEMVGEISIIREQKHSADGLAMRDTQLLRISRAQFESLVSRHPQAMLQVTRLIADRLSDMLPMASRDSVQSGRTYAVVPAHPGVDVAGFSRALSSALAAYAPTLRIDATRVDAALGPGTADADLGAGESHRALTRWLTHLEERYRYLIYQGSAEPDAWTRRGLRQADRVLIVAYGDQRPFLSRNLAWLGEQALRAPMEIVLLYGEDDEHSALGWRRVANAGFHHRVARDYPPAQMGRVARLISGRANCLVLGGGGARGFAHVGLVRALHEKNIPIDAVGGTSMGALIAGMIAMGDDATTMLARLRETFVTGKYLNDYSLSRISLITAEKFRRQLGAIFGDRLIENLELPFYCLSTNLSRSVPVVHDEGELATWVAASMAVPGIAPPTVHRGELLVDGGLLNAIPFDTMAEMGRGHVIVSDVSSESTLTVEMADDSPTTSLLSLGAAGRHLNMFRILFHTATLSSDRERREIDARADLALHMPVEGVGMFDWDTLDDVVYRGYCHADQKLDEWLVALEARGERGDAFGRPATVGLRSTPLSTV</sequence>
<dbReference type="PROSITE" id="PS50042">
    <property type="entry name" value="CNMP_BINDING_3"/>
    <property type="match status" value="1"/>
</dbReference>
<dbReference type="PANTHER" id="PTHR14226:SF29">
    <property type="entry name" value="NEUROPATHY TARGET ESTERASE SWS"/>
    <property type="match status" value="1"/>
</dbReference>
<evidence type="ECO:0000313" key="12">
    <source>
        <dbReference type="EMBL" id="KEZ77063.1"/>
    </source>
</evidence>
<feature type="short sequence motif" description="DGA/G" evidence="9">
    <location>
        <begin position="472"/>
        <end position="474"/>
    </location>
</feature>
<comment type="similarity">
    <text evidence="2">Belongs to the NTE family.</text>
</comment>
<feature type="short sequence motif" description="GXSXG" evidence="9">
    <location>
        <begin position="356"/>
        <end position="360"/>
    </location>
</feature>
<dbReference type="EMBL" id="APNK01000018">
    <property type="protein sequence ID" value="KEZ77063.1"/>
    <property type="molecule type" value="Genomic_DNA"/>
</dbReference>
<evidence type="ECO:0000256" key="1">
    <source>
        <dbReference type="ARBA" id="ARBA00004370"/>
    </source>
</evidence>
<dbReference type="InterPro" id="IPR002641">
    <property type="entry name" value="PNPLA_dom"/>
</dbReference>
<dbReference type="STRING" id="1304275.C41B8_12125"/>
<evidence type="ECO:0000313" key="13">
    <source>
        <dbReference type="Proteomes" id="UP000028302"/>
    </source>
</evidence>
<proteinExistence type="inferred from homology"/>
<evidence type="ECO:0000256" key="8">
    <source>
        <dbReference type="ARBA" id="ARBA00023136"/>
    </source>
</evidence>
<feature type="domain" description="PNPLA" evidence="11">
    <location>
        <begin position="325"/>
        <end position="485"/>
    </location>
</feature>
<gene>
    <name evidence="12" type="ORF">C41B8_12125</name>
</gene>
<dbReference type="PANTHER" id="PTHR14226">
    <property type="entry name" value="NEUROPATHY TARGET ESTERASE/SWISS CHEESE D.MELANOGASTER"/>
    <property type="match status" value="1"/>
</dbReference>